<dbReference type="InterPro" id="IPR053855">
    <property type="entry name" value="DUF6931"/>
</dbReference>
<evidence type="ECO:0000313" key="1">
    <source>
        <dbReference type="EMBL" id="MDK3074808.1"/>
    </source>
</evidence>
<sequence>MTEKFKDLVKLPPDPAAKLLAQANVLLKTPLDAPASAPASEVLAELHAKSAWLDMLHLLAVLLPPRERVWWACLAARDYIGPKSDRDPLSLTTSEAWVFKPTDENREAARASLDHAYVDDDTVNCAISVLYADGTLGPGDLAQYPAPAGASEAAAFAMNVVALGELSDKFDEHLQLLIDRALDIAKGGNGRVSVSGPEKEAST</sequence>
<gene>
    <name evidence="1" type="ORF">QO034_17100</name>
</gene>
<dbReference type="RefSeq" id="WP_284486740.1">
    <property type="nucleotide sequence ID" value="NZ_JASNJE010000025.1"/>
</dbReference>
<keyword evidence="2" id="KW-1185">Reference proteome</keyword>
<proteinExistence type="predicted"/>
<protein>
    <submittedName>
        <fullName evidence="1">Uncharacterized protein</fullName>
    </submittedName>
</protein>
<name>A0ABT7FIQ1_9RHOB</name>
<dbReference type="Pfam" id="PF22011">
    <property type="entry name" value="DUF6931"/>
    <property type="match status" value="1"/>
</dbReference>
<dbReference type="EMBL" id="JASNJE010000025">
    <property type="protein sequence ID" value="MDK3074808.1"/>
    <property type="molecule type" value="Genomic_DNA"/>
</dbReference>
<dbReference type="Proteomes" id="UP001227126">
    <property type="component" value="Unassembled WGS sequence"/>
</dbReference>
<comment type="caution">
    <text evidence="1">The sequence shown here is derived from an EMBL/GenBank/DDBJ whole genome shotgun (WGS) entry which is preliminary data.</text>
</comment>
<evidence type="ECO:0000313" key="2">
    <source>
        <dbReference type="Proteomes" id="UP001227126"/>
    </source>
</evidence>
<organism evidence="1 2">
    <name type="scientific">Sedimentitalea xiamensis</name>
    <dbReference type="NCBI Taxonomy" id="3050037"/>
    <lineage>
        <taxon>Bacteria</taxon>
        <taxon>Pseudomonadati</taxon>
        <taxon>Pseudomonadota</taxon>
        <taxon>Alphaproteobacteria</taxon>
        <taxon>Rhodobacterales</taxon>
        <taxon>Paracoccaceae</taxon>
        <taxon>Sedimentitalea</taxon>
    </lineage>
</organism>
<reference evidence="1 2" key="1">
    <citation type="submission" date="2023-05" db="EMBL/GenBank/DDBJ databases">
        <title>Sedimentitalea sp. nov. JM2-8.</title>
        <authorList>
            <person name="Huang J."/>
        </authorList>
    </citation>
    <scope>NUCLEOTIDE SEQUENCE [LARGE SCALE GENOMIC DNA]</scope>
    <source>
        <strain evidence="1 2">JM2-8</strain>
    </source>
</reference>
<accession>A0ABT7FIQ1</accession>